<dbReference type="EMBL" id="BEYU01000046">
    <property type="protein sequence ID" value="GBG28693.1"/>
    <property type="molecule type" value="Genomic_DNA"/>
</dbReference>
<evidence type="ECO:0000256" key="1">
    <source>
        <dbReference type="SAM" id="MobiDB-lite"/>
    </source>
</evidence>
<dbReference type="InParanoid" id="A0A2R5GJ63"/>
<feature type="compositionally biased region" description="Low complexity" evidence="1">
    <location>
        <begin position="67"/>
        <end position="88"/>
    </location>
</feature>
<proteinExistence type="predicted"/>
<sequence length="751" mass="82106">MGASWSWCCYLGDDDEEGAGSGRDEAHVALVRTRGRGRNRSADADPDGIAEPIRASALSAEDVALVGSPSGAGRAGLRARKSGGSSSSSGGGGGGGSSSNTGASDASMKLDLQGRANTSASSSAAITTSTAKADLADALAVEGKEIEEEKEETRLQLVSVGIIGTGRSSTINTLLNSSSACKVSGGQLRGTRGFAVAEKHTSAALPGHRALELDYIDCEGLRRDKNVDAAELNAHLTMLARAMAQLPGARVSHIVFTLDLEDRQNAPTVLNLLTLVEAFRDVRTHCFLCMTKWNSNAVQAEWNTDLREYTRANRRAKSTAGLKGSPPTPSQMRQSYLDYLATSFKPKTEEVAREKLERVLDFFQDRVFWAYNLDSLQLEDREEGELGPMFEHMFATYRDEAIKTLTELGAAPVSVESIELVRALQLQLKLVLGARAREEMMTTNKKPDTAQANACMNALLTRYEQRAPAAGVQSGAAAGENEEQKQLQEQQRQKQQQQQQQQQQEESGRNKEVEQKPVAHAKEADGEEKDYFIHTVSPSDTLGGLELRYGVSGSLIRRLNGMTSDRLNAYLHLKIPKVSHTKPTHLAPSLVVDKKTEKMQILRVFRITFPEVGEHEVECYMRSAKGSVREALRLCRQDIEWERKNKKLLKTRSKHNDQLSHGPEQDIKPSKSGFSSFFWKSSSSAASSPSSSSSKRDARRKAAEDLPESGWPSIDDMLLANDPDGPRVSLLQRDYLPPSPQMGKLSSSRKA</sequence>
<feature type="region of interest" description="Disordered" evidence="1">
    <location>
        <begin position="58"/>
        <end position="105"/>
    </location>
</feature>
<dbReference type="InterPro" id="IPR027417">
    <property type="entry name" value="P-loop_NTPase"/>
</dbReference>
<accession>A0A2R5GJ63</accession>
<reference evidence="3 4" key="1">
    <citation type="submission" date="2017-12" db="EMBL/GenBank/DDBJ databases">
        <title>Sequencing, de novo assembly and annotation of complete genome of a new Thraustochytrid species, strain FCC1311.</title>
        <authorList>
            <person name="Sedici K."/>
            <person name="Godart F."/>
            <person name="Aiese Cigliano R."/>
            <person name="Sanseverino W."/>
            <person name="Barakat M."/>
            <person name="Ortet P."/>
            <person name="Marechal E."/>
            <person name="Cagnac O."/>
            <person name="Amato A."/>
        </authorList>
    </citation>
    <scope>NUCLEOTIDE SEQUENCE [LARGE SCALE GENOMIC DNA]</scope>
</reference>
<feature type="region of interest" description="Disordered" evidence="1">
    <location>
        <begin position="31"/>
        <end position="50"/>
    </location>
</feature>
<comment type="caution">
    <text evidence="3">The sequence shown here is derived from an EMBL/GenBank/DDBJ whole genome shotgun (WGS) entry which is preliminary data.</text>
</comment>
<dbReference type="Gene3D" id="3.10.350.10">
    <property type="entry name" value="LysM domain"/>
    <property type="match status" value="1"/>
</dbReference>
<dbReference type="OrthoDB" id="2107166at2759"/>
<evidence type="ECO:0000259" key="2">
    <source>
        <dbReference type="PROSITE" id="PS51782"/>
    </source>
</evidence>
<feature type="compositionally biased region" description="Basic and acidic residues" evidence="1">
    <location>
        <begin position="506"/>
        <end position="531"/>
    </location>
</feature>
<feature type="compositionally biased region" description="Low complexity" evidence="1">
    <location>
        <begin position="682"/>
        <end position="693"/>
    </location>
</feature>
<dbReference type="InterPro" id="IPR018392">
    <property type="entry name" value="LysM"/>
</dbReference>
<feature type="region of interest" description="Disordered" evidence="1">
    <location>
        <begin position="470"/>
        <end position="531"/>
    </location>
</feature>
<feature type="region of interest" description="Disordered" evidence="1">
    <location>
        <begin position="652"/>
        <end position="671"/>
    </location>
</feature>
<feature type="compositionally biased region" description="Basic and acidic residues" evidence="1">
    <location>
        <begin position="694"/>
        <end position="704"/>
    </location>
</feature>
<evidence type="ECO:0000313" key="3">
    <source>
        <dbReference type="EMBL" id="GBG28693.1"/>
    </source>
</evidence>
<dbReference type="Proteomes" id="UP000241890">
    <property type="component" value="Unassembled WGS sequence"/>
</dbReference>
<dbReference type="AlphaFoldDB" id="A0A2R5GJ63"/>
<dbReference type="SUPFAM" id="SSF52540">
    <property type="entry name" value="P-loop containing nucleoside triphosphate hydrolases"/>
    <property type="match status" value="1"/>
</dbReference>
<organism evidence="3 4">
    <name type="scientific">Hondaea fermentalgiana</name>
    <dbReference type="NCBI Taxonomy" id="2315210"/>
    <lineage>
        <taxon>Eukaryota</taxon>
        <taxon>Sar</taxon>
        <taxon>Stramenopiles</taxon>
        <taxon>Bigyra</taxon>
        <taxon>Labyrinthulomycetes</taxon>
        <taxon>Thraustochytrida</taxon>
        <taxon>Thraustochytriidae</taxon>
        <taxon>Hondaea</taxon>
    </lineage>
</organism>
<dbReference type="Gene3D" id="3.40.50.300">
    <property type="entry name" value="P-loop containing nucleotide triphosphate hydrolases"/>
    <property type="match status" value="1"/>
</dbReference>
<dbReference type="Pfam" id="PF01476">
    <property type="entry name" value="LysM"/>
    <property type="match status" value="1"/>
</dbReference>
<feature type="compositionally biased region" description="Low complexity" evidence="1">
    <location>
        <begin position="470"/>
        <end position="479"/>
    </location>
</feature>
<feature type="compositionally biased region" description="Low complexity" evidence="1">
    <location>
        <begin position="487"/>
        <end position="505"/>
    </location>
</feature>
<dbReference type="SMART" id="SM00257">
    <property type="entry name" value="LysM"/>
    <property type="match status" value="1"/>
</dbReference>
<dbReference type="InterPro" id="IPR036779">
    <property type="entry name" value="LysM_dom_sf"/>
</dbReference>
<keyword evidence="4" id="KW-1185">Reference proteome</keyword>
<name>A0A2R5GJ63_9STRA</name>
<feature type="region of interest" description="Disordered" evidence="1">
    <location>
        <begin position="682"/>
        <end position="751"/>
    </location>
</feature>
<feature type="domain" description="LysM" evidence="2">
    <location>
        <begin position="532"/>
        <end position="575"/>
    </location>
</feature>
<feature type="compositionally biased region" description="Basic and acidic residues" evidence="1">
    <location>
        <begin position="654"/>
        <end position="669"/>
    </location>
</feature>
<gene>
    <name evidence="3" type="ORF">FCC1311_049142</name>
</gene>
<dbReference type="CDD" id="cd00118">
    <property type="entry name" value="LysM"/>
    <property type="match status" value="1"/>
</dbReference>
<evidence type="ECO:0000313" key="4">
    <source>
        <dbReference type="Proteomes" id="UP000241890"/>
    </source>
</evidence>
<protein>
    <recommendedName>
        <fullName evidence="2">LysM domain-containing protein</fullName>
    </recommendedName>
</protein>
<dbReference type="PROSITE" id="PS51782">
    <property type="entry name" value="LYSM"/>
    <property type="match status" value="1"/>
</dbReference>